<proteinExistence type="predicted"/>
<evidence type="ECO:0000256" key="2">
    <source>
        <dbReference type="SAM" id="Phobius"/>
    </source>
</evidence>
<accession>A0AAE7NJ09</accession>
<keyword evidence="2" id="KW-0472">Membrane</keyword>
<sequence>MPTRPHGRSRRDGSRRAHGRPSGSVSRRLFPRAMLLGGLVGVMSLIAASLLVREWSPIGSKEQGKATLQALIIKWNGPLTEAAAGVVLGVNDGVFQKAGLSSRLEVGVDDDDVVKAVAASDRIIGHVSAMAFLRARAAGMPVVAIAGSYVASSIRLFALDTTALQTPSDLVGKTLAYRASSEVGFVVEALISRNAVQRSLVRATEATGTVEQLMAGAIDVLAGYLEVEGAELRRLKVPYRVLDPGAFKIHIPGTVYIASTQMLATSSSSAETFVSALLASWARADLDPRRTAALVAAAIGRAATPERSMTMLEQQRDLIRPFGARMAELDLARWQEFQRLLLQQRVISDPVDLRAAIDFSLVPDVYRRQSRSVQAD</sequence>
<dbReference type="InterPro" id="IPR015168">
    <property type="entry name" value="SsuA/THI5"/>
</dbReference>
<dbReference type="InterPro" id="IPR027939">
    <property type="entry name" value="NMT1/THI5"/>
</dbReference>
<dbReference type="PANTHER" id="PTHR31528:SF15">
    <property type="entry name" value="RIBOFLAVIN-BINDING PROTEIN RIBY"/>
    <property type="match status" value="1"/>
</dbReference>
<dbReference type="EMBL" id="CP030050">
    <property type="protein sequence ID" value="QOZ66928.1"/>
    <property type="molecule type" value="Genomic_DNA"/>
</dbReference>
<gene>
    <name evidence="4" type="ORF">WN72_11855</name>
</gene>
<dbReference type="GO" id="GO:0009228">
    <property type="term" value="P:thiamine biosynthetic process"/>
    <property type="evidence" value="ECO:0007669"/>
    <property type="project" value="InterPro"/>
</dbReference>
<dbReference type="Pfam" id="PF09084">
    <property type="entry name" value="NMT1"/>
    <property type="match status" value="1"/>
</dbReference>
<evidence type="ECO:0000313" key="4">
    <source>
        <dbReference type="EMBL" id="QOZ66928.1"/>
    </source>
</evidence>
<keyword evidence="2" id="KW-0812">Transmembrane</keyword>
<evidence type="ECO:0000313" key="5">
    <source>
        <dbReference type="Proteomes" id="UP000594015"/>
    </source>
</evidence>
<dbReference type="PANTHER" id="PTHR31528">
    <property type="entry name" value="4-AMINO-5-HYDROXYMETHYL-2-METHYLPYRIMIDINE PHOSPHATE SYNTHASE THI11-RELATED"/>
    <property type="match status" value="1"/>
</dbReference>
<keyword evidence="2" id="KW-1133">Transmembrane helix</keyword>
<feature type="transmembrane region" description="Helical" evidence="2">
    <location>
        <begin position="33"/>
        <end position="52"/>
    </location>
</feature>
<dbReference type="KEGG" id="barh:WN72_11855"/>
<evidence type="ECO:0000256" key="1">
    <source>
        <dbReference type="SAM" id="MobiDB-lite"/>
    </source>
</evidence>
<evidence type="ECO:0000259" key="3">
    <source>
        <dbReference type="Pfam" id="PF09084"/>
    </source>
</evidence>
<dbReference type="AlphaFoldDB" id="A0AAE7NJ09"/>
<organism evidence="4 5">
    <name type="scientific">Bradyrhizobium arachidis</name>
    <dbReference type="NCBI Taxonomy" id="858423"/>
    <lineage>
        <taxon>Bacteria</taxon>
        <taxon>Pseudomonadati</taxon>
        <taxon>Pseudomonadota</taxon>
        <taxon>Alphaproteobacteria</taxon>
        <taxon>Hyphomicrobiales</taxon>
        <taxon>Nitrobacteraceae</taxon>
        <taxon>Bradyrhizobium</taxon>
    </lineage>
</organism>
<feature type="region of interest" description="Disordered" evidence="1">
    <location>
        <begin position="1"/>
        <end position="25"/>
    </location>
</feature>
<dbReference type="SUPFAM" id="SSF53850">
    <property type="entry name" value="Periplasmic binding protein-like II"/>
    <property type="match status" value="1"/>
</dbReference>
<feature type="domain" description="SsuA/THI5-like" evidence="3">
    <location>
        <begin position="84"/>
        <end position="289"/>
    </location>
</feature>
<reference evidence="4 5" key="1">
    <citation type="submission" date="2018-06" db="EMBL/GenBank/DDBJ databases">
        <title>Comparative genomics of Bradyrhizobium nodulating Arachidis hypogaea.</title>
        <authorList>
            <person name="Li Y."/>
        </authorList>
    </citation>
    <scope>NUCLEOTIDE SEQUENCE [LARGE SCALE GENOMIC DNA]</scope>
    <source>
        <strain evidence="4 5">CCBAU 051107</strain>
    </source>
</reference>
<dbReference type="Gene3D" id="3.40.190.10">
    <property type="entry name" value="Periplasmic binding protein-like II"/>
    <property type="match status" value="2"/>
</dbReference>
<name>A0AAE7NJ09_9BRAD</name>
<dbReference type="Proteomes" id="UP000594015">
    <property type="component" value="Chromosome"/>
</dbReference>
<protein>
    <recommendedName>
        <fullName evidence="3">SsuA/THI5-like domain-containing protein</fullName>
    </recommendedName>
</protein>